<dbReference type="Proteomes" id="UP000572635">
    <property type="component" value="Unassembled WGS sequence"/>
</dbReference>
<evidence type="ECO:0000313" key="2">
    <source>
        <dbReference type="Proteomes" id="UP000572635"/>
    </source>
</evidence>
<dbReference type="AlphaFoldDB" id="A0A7W8QKX4"/>
<evidence type="ECO:0000313" key="1">
    <source>
        <dbReference type="EMBL" id="MBB5432347.1"/>
    </source>
</evidence>
<sequence>MEGDTAELQAGFEELSGLILPNNASELEITGELLEHERPRYVLRFVTTRGGAEIICTADNLSVYTAHRLPGEEEREVFDYQEKDEEIAESVRCEGSNPQQPRVQRLVSVVFPEDGLQQGPGEPDGEDVAVVYAQSVLWPRR</sequence>
<keyword evidence="2" id="KW-1185">Reference proteome</keyword>
<organism evidence="1 2">
    <name type="scientific">Nocardiopsis composta</name>
    <dbReference type="NCBI Taxonomy" id="157465"/>
    <lineage>
        <taxon>Bacteria</taxon>
        <taxon>Bacillati</taxon>
        <taxon>Actinomycetota</taxon>
        <taxon>Actinomycetes</taxon>
        <taxon>Streptosporangiales</taxon>
        <taxon>Nocardiopsidaceae</taxon>
        <taxon>Nocardiopsis</taxon>
    </lineage>
</organism>
<accession>A0A7W8QKX4</accession>
<reference evidence="1 2" key="1">
    <citation type="submission" date="2020-08" db="EMBL/GenBank/DDBJ databases">
        <title>Sequencing the genomes of 1000 actinobacteria strains.</title>
        <authorList>
            <person name="Klenk H.-P."/>
        </authorList>
    </citation>
    <scope>NUCLEOTIDE SEQUENCE [LARGE SCALE GENOMIC DNA]</scope>
    <source>
        <strain evidence="1 2">DSM 44551</strain>
    </source>
</reference>
<protein>
    <submittedName>
        <fullName evidence="1">Uncharacterized protein</fullName>
    </submittedName>
</protein>
<name>A0A7W8QKX4_9ACTN</name>
<dbReference type="RefSeq" id="WP_246528236.1">
    <property type="nucleotide sequence ID" value="NZ_BAAAJD010000042.1"/>
</dbReference>
<dbReference type="EMBL" id="JACHDB010000001">
    <property type="protein sequence ID" value="MBB5432347.1"/>
    <property type="molecule type" value="Genomic_DNA"/>
</dbReference>
<comment type="caution">
    <text evidence="1">The sequence shown here is derived from an EMBL/GenBank/DDBJ whole genome shotgun (WGS) entry which is preliminary data.</text>
</comment>
<proteinExistence type="predicted"/>
<gene>
    <name evidence="1" type="ORF">HDA36_002431</name>
</gene>